<evidence type="ECO:0000256" key="1">
    <source>
        <dbReference type="SAM" id="MobiDB-lite"/>
    </source>
</evidence>
<gene>
    <name evidence="2" type="ORF">CB5_LOCUS13625</name>
</gene>
<feature type="region of interest" description="Disordered" evidence="1">
    <location>
        <begin position="149"/>
        <end position="187"/>
    </location>
</feature>
<dbReference type="AlphaFoldDB" id="A0A6V7PHY0"/>
<feature type="region of interest" description="Disordered" evidence="1">
    <location>
        <begin position="37"/>
        <end position="78"/>
    </location>
</feature>
<protein>
    <submittedName>
        <fullName evidence="2">Uncharacterized protein</fullName>
    </submittedName>
</protein>
<sequence>MSVTCTLHSSTQDVWWPNTPLPFCTLHISISSNTFASPWTPRSPAPSPPSDTSLSSPRTLIPPRIPHSTTSSSSSDPNNLLLLRPFFLLSSPPSHPRPQTQTPSSPPTSTLPSYASAHGPVRRRAATCYAAALADAALCAGALGPAARCAGASRSAPSGPYPTLRRRRRRRKVAGEARGGDGEVAGGKGEGGMVAEVVAEFVRICDELGATETVLVEKQARRRGRVKKTYPSMSTFVPGVSKEWMSRKGIRGGVDTS</sequence>
<evidence type="ECO:0000313" key="2">
    <source>
        <dbReference type="EMBL" id="CAD1830414.1"/>
    </source>
</evidence>
<dbReference type="EMBL" id="LR862148">
    <property type="protein sequence ID" value="CAD1830414.1"/>
    <property type="molecule type" value="Genomic_DNA"/>
</dbReference>
<name>A0A6V7PHY0_ANACO</name>
<proteinExistence type="predicted"/>
<organism evidence="2">
    <name type="scientific">Ananas comosus var. bracteatus</name>
    <name type="common">red pineapple</name>
    <dbReference type="NCBI Taxonomy" id="296719"/>
    <lineage>
        <taxon>Eukaryota</taxon>
        <taxon>Viridiplantae</taxon>
        <taxon>Streptophyta</taxon>
        <taxon>Embryophyta</taxon>
        <taxon>Tracheophyta</taxon>
        <taxon>Spermatophyta</taxon>
        <taxon>Magnoliopsida</taxon>
        <taxon>Liliopsida</taxon>
        <taxon>Poales</taxon>
        <taxon>Bromeliaceae</taxon>
        <taxon>Bromelioideae</taxon>
        <taxon>Ananas</taxon>
    </lineage>
</organism>
<accession>A0A6V7PHY0</accession>
<feature type="compositionally biased region" description="Low complexity" evidence="1">
    <location>
        <begin position="50"/>
        <end position="59"/>
    </location>
</feature>
<feature type="compositionally biased region" description="Low complexity" evidence="1">
    <location>
        <begin position="68"/>
        <end position="78"/>
    </location>
</feature>
<feature type="region of interest" description="Disordered" evidence="1">
    <location>
        <begin position="91"/>
        <end position="117"/>
    </location>
</feature>
<reference evidence="2" key="1">
    <citation type="submission" date="2020-07" db="EMBL/GenBank/DDBJ databases">
        <authorList>
            <person name="Lin J."/>
        </authorList>
    </citation>
    <scope>NUCLEOTIDE SEQUENCE</scope>
</reference>
<feature type="compositionally biased region" description="Low complexity" evidence="1">
    <location>
        <begin position="91"/>
        <end position="113"/>
    </location>
</feature>